<sequence length="347" mass="41017">MNGKVLPVSQHDYRTYPNVANLFSIISGHEETLPWVCNHFIQLVYFSSLRKIDYTNKTDSFFDPLLFDCPWLNIQYTHRDAIAHVWRGNFTRFAIDAVDMGNYLYFLADQYYIRESEAYGKHPHHHDMFIYGYDPKAEIFYIADNLRNGKYVQTTCGFEEMEQAYAHADPMKDWFDCRVMSISFKPRTYFQYERYLSFDTIAVADALSRYVNGVKPATRMCMENSYGLEVYERLQEYLTELKEGREVADIRLLHVLHEHKKLMRVRIRYMLEHGYLEDEQWLSRYSAVEKEHEVCVGVMLKYSLTGDGKLLDRIQTGLREIVPLEKELLQGIIRQLREGRHATGLTV</sequence>
<evidence type="ECO:0000313" key="2">
    <source>
        <dbReference type="Proteomes" id="UP001595755"/>
    </source>
</evidence>
<organism evidence="1 2">
    <name type="scientific">Cohnella boryungensis</name>
    <dbReference type="NCBI Taxonomy" id="768479"/>
    <lineage>
        <taxon>Bacteria</taxon>
        <taxon>Bacillati</taxon>
        <taxon>Bacillota</taxon>
        <taxon>Bacilli</taxon>
        <taxon>Bacillales</taxon>
        <taxon>Paenibacillaceae</taxon>
        <taxon>Cohnella</taxon>
    </lineage>
</organism>
<accession>A0ABV8S946</accession>
<evidence type="ECO:0008006" key="3">
    <source>
        <dbReference type="Google" id="ProtNLM"/>
    </source>
</evidence>
<evidence type="ECO:0000313" key="1">
    <source>
        <dbReference type="EMBL" id="MFC4304106.1"/>
    </source>
</evidence>
<name>A0ABV8S946_9BACL</name>
<dbReference type="Proteomes" id="UP001595755">
    <property type="component" value="Unassembled WGS sequence"/>
</dbReference>
<reference evidence="2" key="1">
    <citation type="journal article" date="2019" name="Int. J. Syst. Evol. Microbiol.">
        <title>The Global Catalogue of Microorganisms (GCM) 10K type strain sequencing project: providing services to taxonomists for standard genome sequencing and annotation.</title>
        <authorList>
            <consortium name="The Broad Institute Genomics Platform"/>
            <consortium name="The Broad Institute Genome Sequencing Center for Infectious Disease"/>
            <person name="Wu L."/>
            <person name="Ma J."/>
        </authorList>
    </citation>
    <scope>NUCLEOTIDE SEQUENCE [LARGE SCALE GENOMIC DNA]</scope>
    <source>
        <strain evidence="2">CGMCC 4.1641</strain>
    </source>
</reference>
<protein>
    <recommendedName>
        <fullName evidence="3">Butirosin biosynthesis protein H N-terminal domain-containing protein</fullName>
    </recommendedName>
</protein>
<comment type="caution">
    <text evidence="1">The sequence shown here is derived from an EMBL/GenBank/DDBJ whole genome shotgun (WGS) entry which is preliminary data.</text>
</comment>
<proteinExistence type="predicted"/>
<gene>
    <name evidence="1" type="ORF">ACFO1S_11765</name>
</gene>
<dbReference type="RefSeq" id="WP_204604741.1">
    <property type="nucleotide sequence ID" value="NZ_JBHSED010000018.1"/>
</dbReference>
<keyword evidence="2" id="KW-1185">Reference proteome</keyword>
<dbReference type="EMBL" id="JBHSED010000018">
    <property type="protein sequence ID" value="MFC4304106.1"/>
    <property type="molecule type" value="Genomic_DNA"/>
</dbReference>